<protein>
    <submittedName>
        <fullName evidence="1">Phosphohydrolase</fullName>
    </submittedName>
</protein>
<keyword evidence="2" id="KW-1185">Reference proteome</keyword>
<gene>
    <name evidence="1" type="ORF">Gferi_20335</name>
</gene>
<dbReference type="AlphaFoldDB" id="A0A1D8GL95"/>
<dbReference type="PANTHER" id="PTHR46246:SF1">
    <property type="entry name" value="GUANOSINE-3',5'-BIS(DIPHOSPHATE) 3'-PYROPHOSPHOHYDROLASE MESH1"/>
    <property type="match status" value="1"/>
</dbReference>
<dbReference type="OrthoDB" id="9802385at2"/>
<dbReference type="PANTHER" id="PTHR46246">
    <property type="entry name" value="GUANOSINE-3',5'-BIS(DIPHOSPHATE) 3'-PYROPHOSPHOHYDROLASE MESH1"/>
    <property type="match status" value="1"/>
</dbReference>
<keyword evidence="1" id="KW-0378">Hydrolase</keyword>
<reference evidence="1 2" key="1">
    <citation type="submission" date="2016-09" db="EMBL/GenBank/DDBJ databases">
        <title>Genomic analysis reveals versatility of anaerobic energy metabolism of Geosporobacter ferrireducens IRF9 of phylum Firmicutes.</title>
        <authorList>
            <person name="Kim S.-J."/>
        </authorList>
    </citation>
    <scope>NUCLEOTIDE SEQUENCE [LARGE SCALE GENOMIC DNA]</scope>
    <source>
        <strain evidence="1 2">IRF9</strain>
    </source>
</reference>
<dbReference type="KEGG" id="gfe:Gferi_20335"/>
<accession>A0A1D8GL95</accession>
<proteinExistence type="predicted"/>
<dbReference type="EMBL" id="CP017269">
    <property type="protein sequence ID" value="AOT71677.1"/>
    <property type="molecule type" value="Genomic_DNA"/>
</dbReference>
<dbReference type="Pfam" id="PF13328">
    <property type="entry name" value="HD_4"/>
    <property type="match status" value="1"/>
</dbReference>
<evidence type="ECO:0000313" key="1">
    <source>
        <dbReference type="EMBL" id="AOT71677.1"/>
    </source>
</evidence>
<dbReference type="RefSeq" id="WP_069979772.1">
    <property type="nucleotide sequence ID" value="NZ_CP017269.1"/>
</dbReference>
<dbReference type="InterPro" id="IPR052194">
    <property type="entry name" value="MESH1"/>
</dbReference>
<evidence type="ECO:0000313" key="2">
    <source>
        <dbReference type="Proteomes" id="UP000095743"/>
    </source>
</evidence>
<organism evidence="1 2">
    <name type="scientific">Geosporobacter ferrireducens</name>
    <dbReference type="NCBI Taxonomy" id="1424294"/>
    <lineage>
        <taxon>Bacteria</taxon>
        <taxon>Bacillati</taxon>
        <taxon>Bacillota</taxon>
        <taxon>Clostridia</taxon>
        <taxon>Peptostreptococcales</taxon>
        <taxon>Thermotaleaceae</taxon>
        <taxon>Geosporobacter</taxon>
    </lineage>
</organism>
<sequence>MEHRIEAAIELAAKAHLNQVRKGTDIPYVTHPYMLGMMLMEAGCSEDQIIAGILHDTVEDTWVTLEYIQEHFGERVAVIVAGCTEPDKKLSWKKRKQHTIEYLRTAPREICIVACVDKLHNAWSILKEYEKVGDAVWDRFSRGYEDQKWYYESLIESLGTQFDKGNRVESYEALKQVVERLFER</sequence>
<dbReference type="Gene3D" id="1.10.3210.10">
    <property type="entry name" value="Hypothetical protein af1432"/>
    <property type="match status" value="1"/>
</dbReference>
<dbReference type="GO" id="GO:0008893">
    <property type="term" value="F:guanosine-3',5'-bis(diphosphate) 3'-diphosphatase activity"/>
    <property type="evidence" value="ECO:0007669"/>
    <property type="project" value="TreeGrafter"/>
</dbReference>
<dbReference type="SUPFAM" id="SSF109604">
    <property type="entry name" value="HD-domain/PDEase-like"/>
    <property type="match status" value="1"/>
</dbReference>
<dbReference type="Proteomes" id="UP000095743">
    <property type="component" value="Chromosome"/>
</dbReference>
<name>A0A1D8GL95_9FIRM</name>
<dbReference type="STRING" id="1424294.Gferi_20335"/>